<comment type="caution">
    <text evidence="2">The sequence shown here is derived from an EMBL/GenBank/DDBJ whole genome shotgun (WGS) entry which is preliminary data.</text>
</comment>
<gene>
    <name evidence="2" type="ORF">PSACC_02201</name>
</gene>
<feature type="region of interest" description="Disordered" evidence="1">
    <location>
        <begin position="51"/>
        <end position="83"/>
    </location>
</feature>
<name>A0A2H9TJH1_9FUNG</name>
<dbReference type="Proteomes" id="UP000240830">
    <property type="component" value="Unassembled WGS sequence"/>
</dbReference>
<reference evidence="2 3" key="1">
    <citation type="submission" date="2016-10" db="EMBL/GenBank/DDBJ databases">
        <title>The genome of Paramicrosporidium saccamoebae is the missing link in understanding Cryptomycota and Microsporidia evolution.</title>
        <authorList>
            <person name="Quandt C.A."/>
            <person name="Beaudet D."/>
            <person name="Corsaro D."/>
            <person name="Michel R."/>
            <person name="Corradi N."/>
            <person name="James T."/>
        </authorList>
    </citation>
    <scope>NUCLEOTIDE SEQUENCE [LARGE SCALE GENOMIC DNA]</scope>
    <source>
        <strain evidence="2 3">KSL3</strain>
    </source>
</reference>
<organism evidence="2 3">
    <name type="scientific">Paramicrosporidium saccamoebae</name>
    <dbReference type="NCBI Taxonomy" id="1246581"/>
    <lineage>
        <taxon>Eukaryota</taxon>
        <taxon>Fungi</taxon>
        <taxon>Fungi incertae sedis</taxon>
        <taxon>Cryptomycota</taxon>
        <taxon>Cryptomycota incertae sedis</taxon>
        <taxon>Paramicrosporidium</taxon>
    </lineage>
</organism>
<evidence type="ECO:0000313" key="2">
    <source>
        <dbReference type="EMBL" id="PJF17911.1"/>
    </source>
</evidence>
<keyword evidence="3" id="KW-1185">Reference proteome</keyword>
<accession>A0A2H9TJH1</accession>
<protein>
    <submittedName>
        <fullName evidence="2">Uncharacterized protein</fullName>
    </submittedName>
</protein>
<dbReference type="EMBL" id="MTSL01000150">
    <property type="protein sequence ID" value="PJF17911.1"/>
    <property type="molecule type" value="Genomic_DNA"/>
</dbReference>
<evidence type="ECO:0000256" key="1">
    <source>
        <dbReference type="SAM" id="MobiDB-lite"/>
    </source>
</evidence>
<evidence type="ECO:0000313" key="3">
    <source>
        <dbReference type="Proteomes" id="UP000240830"/>
    </source>
</evidence>
<dbReference type="AlphaFoldDB" id="A0A2H9TJH1"/>
<proteinExistence type="predicted"/>
<sequence>MAVFIGADQPLLNGEHRQGLSATATMNLWKILFTLQSFALVAFSTVTMGTEPTDVESGQLPNPGHEKATAKGVESTPVQEAKQEERRNTRINHLMQVLEVRARAEPLAPAPEIKVSLVPVTISAECKAAVKKMDANYCLYPSIHRLLHDATFKTRTRNAENSRNYIEVYVKNSLRGSEFNDVYWAKKALVMFFTCRDAYPTGWDLWSELPMFHDPAMVLKIKKGITDLEIIQWYNSILSLKPQSPPV</sequence>